<dbReference type="GeneID" id="9059654"/>
<dbReference type="AlphaFoldDB" id="C5KNK6"/>
<keyword evidence="2" id="KW-1185">Reference proteome</keyword>
<proteinExistence type="predicted"/>
<protein>
    <recommendedName>
        <fullName evidence="3">Mif2/CENP-C cupin domain-containing protein</fullName>
    </recommendedName>
</protein>
<evidence type="ECO:0000313" key="2">
    <source>
        <dbReference type="Proteomes" id="UP000007800"/>
    </source>
</evidence>
<gene>
    <name evidence="1" type="ORF">Pmar_PMAR012841</name>
</gene>
<dbReference type="InParanoid" id="C5KNK6"/>
<evidence type="ECO:0008006" key="3">
    <source>
        <dbReference type="Google" id="ProtNLM"/>
    </source>
</evidence>
<feature type="non-terminal residue" evidence="1">
    <location>
        <position position="1"/>
    </location>
</feature>
<dbReference type="Proteomes" id="UP000007800">
    <property type="component" value="Unassembled WGS sequence"/>
</dbReference>
<reference evidence="1 2" key="1">
    <citation type="submission" date="2008-07" db="EMBL/GenBank/DDBJ databases">
        <authorList>
            <person name="El-Sayed N."/>
            <person name="Caler E."/>
            <person name="Inman J."/>
            <person name="Amedeo P."/>
            <person name="Hass B."/>
            <person name="Wortman J."/>
        </authorList>
    </citation>
    <scope>NUCLEOTIDE SEQUENCE [LARGE SCALE GENOMIC DNA]</scope>
    <source>
        <strain evidence="2">ATCC 50983 / TXsc</strain>
    </source>
</reference>
<name>C5KNK6_PERM5</name>
<organism evidence="2">
    <name type="scientific">Perkinsus marinus (strain ATCC 50983 / TXsc)</name>
    <dbReference type="NCBI Taxonomy" id="423536"/>
    <lineage>
        <taxon>Eukaryota</taxon>
        <taxon>Sar</taxon>
        <taxon>Alveolata</taxon>
        <taxon>Perkinsozoa</taxon>
        <taxon>Perkinsea</taxon>
        <taxon>Perkinsida</taxon>
        <taxon>Perkinsidae</taxon>
        <taxon>Perkinsus</taxon>
    </lineage>
</organism>
<accession>C5KNK6</accession>
<dbReference type="RefSeq" id="XP_002782143.1">
    <property type="nucleotide sequence ID" value="XM_002782097.1"/>
</dbReference>
<evidence type="ECO:0000313" key="1">
    <source>
        <dbReference type="EMBL" id="EER13938.1"/>
    </source>
</evidence>
<dbReference type="EMBL" id="GG674612">
    <property type="protein sequence ID" value="EER13938.1"/>
    <property type="molecule type" value="Genomic_DNA"/>
</dbReference>
<sequence>TGETKYDEFIEKNEAFLYVFRGGIEVSNNGIDPRVVKAGECLILSGGKSFQFRFSEDNIALLLKSTTPHDC</sequence>